<evidence type="ECO:0000259" key="5">
    <source>
        <dbReference type="PROSITE" id="PS50931"/>
    </source>
</evidence>
<dbReference type="InterPro" id="IPR036388">
    <property type="entry name" value="WH-like_DNA-bd_sf"/>
</dbReference>
<evidence type="ECO:0000256" key="3">
    <source>
        <dbReference type="ARBA" id="ARBA00023125"/>
    </source>
</evidence>
<dbReference type="AlphaFoldDB" id="A0A328ALC5"/>
<evidence type="ECO:0000256" key="4">
    <source>
        <dbReference type="ARBA" id="ARBA00023163"/>
    </source>
</evidence>
<name>A0A328ALC5_9CAUL</name>
<dbReference type="InterPro" id="IPR036390">
    <property type="entry name" value="WH_DNA-bd_sf"/>
</dbReference>
<dbReference type="Pfam" id="PF03466">
    <property type="entry name" value="LysR_substrate"/>
    <property type="match status" value="1"/>
</dbReference>
<proteinExistence type="inferred from homology"/>
<dbReference type="InterPro" id="IPR005119">
    <property type="entry name" value="LysR_subst-bd"/>
</dbReference>
<keyword evidence="4" id="KW-0804">Transcription</keyword>
<feature type="domain" description="HTH lysR-type" evidence="5">
    <location>
        <begin position="7"/>
        <end position="64"/>
    </location>
</feature>
<dbReference type="OrthoDB" id="9793571at2"/>
<dbReference type="RefSeq" id="WP_111529460.1">
    <property type="nucleotide sequence ID" value="NZ_JBHRSG010000003.1"/>
</dbReference>
<dbReference type="EMBL" id="QFYQ01000001">
    <property type="protein sequence ID" value="RAK55712.1"/>
    <property type="molecule type" value="Genomic_DNA"/>
</dbReference>
<dbReference type="GO" id="GO:0043565">
    <property type="term" value="F:sequence-specific DNA binding"/>
    <property type="evidence" value="ECO:0007669"/>
    <property type="project" value="TreeGrafter"/>
</dbReference>
<dbReference type="SUPFAM" id="SSF46785">
    <property type="entry name" value="Winged helix' DNA-binding domain"/>
    <property type="match status" value="1"/>
</dbReference>
<dbReference type="Proteomes" id="UP000249254">
    <property type="component" value="Unassembled WGS sequence"/>
</dbReference>
<dbReference type="Gene3D" id="3.40.190.10">
    <property type="entry name" value="Periplasmic binding protein-like II"/>
    <property type="match status" value="2"/>
</dbReference>
<dbReference type="InterPro" id="IPR058163">
    <property type="entry name" value="LysR-type_TF_proteobact-type"/>
</dbReference>
<dbReference type="PROSITE" id="PS50931">
    <property type="entry name" value="HTH_LYSR"/>
    <property type="match status" value="1"/>
</dbReference>
<keyword evidence="7" id="KW-1185">Reference proteome</keyword>
<keyword evidence="3" id="KW-0238">DNA-binding</keyword>
<protein>
    <submittedName>
        <fullName evidence="6">LysR family transcriptional regulator</fullName>
    </submittedName>
</protein>
<evidence type="ECO:0000256" key="1">
    <source>
        <dbReference type="ARBA" id="ARBA00009437"/>
    </source>
</evidence>
<organism evidence="6 7">
    <name type="scientific">Phenylobacterium soli</name>
    <dbReference type="NCBI Taxonomy" id="2170551"/>
    <lineage>
        <taxon>Bacteria</taxon>
        <taxon>Pseudomonadati</taxon>
        <taxon>Pseudomonadota</taxon>
        <taxon>Alphaproteobacteria</taxon>
        <taxon>Caulobacterales</taxon>
        <taxon>Caulobacteraceae</taxon>
        <taxon>Phenylobacterium</taxon>
    </lineage>
</organism>
<dbReference type="SUPFAM" id="SSF53850">
    <property type="entry name" value="Periplasmic binding protein-like II"/>
    <property type="match status" value="1"/>
</dbReference>
<reference evidence="7" key="1">
    <citation type="submission" date="2018-05" db="EMBL/GenBank/DDBJ databases">
        <authorList>
            <person name="Li X."/>
        </authorList>
    </citation>
    <scope>NUCLEOTIDE SEQUENCE [LARGE SCALE GENOMIC DNA]</scope>
    <source>
        <strain evidence="7">LX32</strain>
    </source>
</reference>
<dbReference type="PANTHER" id="PTHR30537:SF74">
    <property type="entry name" value="HTH-TYPE TRANSCRIPTIONAL REGULATOR TRPI"/>
    <property type="match status" value="1"/>
</dbReference>
<gene>
    <name evidence="6" type="ORF">DJ017_14940</name>
</gene>
<dbReference type="InterPro" id="IPR000847">
    <property type="entry name" value="LysR_HTH_N"/>
</dbReference>
<sequence length="303" mass="33127">MPKRRHLPLTALRAFEAFARHGRMSLAADELCVTHGAVSRQVRSLERLCGVRLTHGPRNNLRLTDAGERLARSLGATFDELERSFVEVSGAGDREIHVSCVGTLAMRWLIPKLAGFHARHPEISIRVTEAYRPVDFAREPFDAAIRLSETAHVEGGTATPLLDNFHGPVLSPALHAAGVSPAQLGALPRLHTRSHPQAWAEWADHAGMLLPETSEHREYEHIFYTLEAAAAGLGVGITPWIYVAGDIAAGRLVAPFGFVRTPARFQLILPDQTPKKGLARFRDWLLEEAATAPPPPEMALVGA</sequence>
<comment type="caution">
    <text evidence="6">The sequence shown here is derived from an EMBL/GenBank/DDBJ whole genome shotgun (WGS) entry which is preliminary data.</text>
</comment>
<dbReference type="PANTHER" id="PTHR30537">
    <property type="entry name" value="HTH-TYPE TRANSCRIPTIONAL REGULATOR"/>
    <property type="match status" value="1"/>
</dbReference>
<dbReference type="Pfam" id="PF00126">
    <property type="entry name" value="HTH_1"/>
    <property type="match status" value="1"/>
</dbReference>
<dbReference type="Gene3D" id="1.10.10.10">
    <property type="entry name" value="Winged helix-like DNA-binding domain superfamily/Winged helix DNA-binding domain"/>
    <property type="match status" value="1"/>
</dbReference>
<dbReference type="GO" id="GO:0006351">
    <property type="term" value="P:DNA-templated transcription"/>
    <property type="evidence" value="ECO:0007669"/>
    <property type="project" value="TreeGrafter"/>
</dbReference>
<evidence type="ECO:0000313" key="7">
    <source>
        <dbReference type="Proteomes" id="UP000249254"/>
    </source>
</evidence>
<evidence type="ECO:0000313" key="6">
    <source>
        <dbReference type="EMBL" id="RAK55712.1"/>
    </source>
</evidence>
<keyword evidence="2" id="KW-0805">Transcription regulation</keyword>
<accession>A0A328ALC5</accession>
<comment type="similarity">
    <text evidence="1">Belongs to the LysR transcriptional regulatory family.</text>
</comment>
<dbReference type="GO" id="GO:0003700">
    <property type="term" value="F:DNA-binding transcription factor activity"/>
    <property type="evidence" value="ECO:0007669"/>
    <property type="project" value="InterPro"/>
</dbReference>
<evidence type="ECO:0000256" key="2">
    <source>
        <dbReference type="ARBA" id="ARBA00023015"/>
    </source>
</evidence>